<reference evidence="1 2" key="1">
    <citation type="journal article" date="2022" name="Hortic Res">
        <title>A haplotype resolved chromosomal level avocado genome allows analysis of novel avocado genes.</title>
        <authorList>
            <person name="Nath O."/>
            <person name="Fletcher S.J."/>
            <person name="Hayward A."/>
            <person name="Shaw L.M."/>
            <person name="Masouleh A.K."/>
            <person name="Furtado A."/>
            <person name="Henry R.J."/>
            <person name="Mitter N."/>
        </authorList>
    </citation>
    <scope>NUCLEOTIDE SEQUENCE [LARGE SCALE GENOMIC DNA]</scope>
    <source>
        <strain evidence="2">cv. Hass</strain>
    </source>
</reference>
<evidence type="ECO:0000313" key="2">
    <source>
        <dbReference type="Proteomes" id="UP001234297"/>
    </source>
</evidence>
<gene>
    <name evidence="1" type="ORF">MRB53_004842</name>
</gene>
<comment type="caution">
    <text evidence="1">The sequence shown here is derived from an EMBL/GenBank/DDBJ whole genome shotgun (WGS) entry which is preliminary data.</text>
</comment>
<evidence type="ECO:0000313" key="1">
    <source>
        <dbReference type="EMBL" id="KAJ8643094.1"/>
    </source>
</evidence>
<sequence>MWLDPKTKYPKTDVAGASLNRKRTKQMQPPTRFEKLSVSAAQNAQPQDLYPTRHIPSPFYRVAGGCKRSFYGKEIPINSQLRRTHMTNIR</sequence>
<name>A0ACC2MCN1_PERAE</name>
<accession>A0ACC2MCN1</accession>
<keyword evidence="2" id="KW-1185">Reference proteome</keyword>
<organism evidence="1 2">
    <name type="scientific">Persea americana</name>
    <name type="common">Avocado</name>
    <dbReference type="NCBI Taxonomy" id="3435"/>
    <lineage>
        <taxon>Eukaryota</taxon>
        <taxon>Viridiplantae</taxon>
        <taxon>Streptophyta</taxon>
        <taxon>Embryophyta</taxon>
        <taxon>Tracheophyta</taxon>
        <taxon>Spermatophyta</taxon>
        <taxon>Magnoliopsida</taxon>
        <taxon>Magnoliidae</taxon>
        <taxon>Laurales</taxon>
        <taxon>Lauraceae</taxon>
        <taxon>Persea</taxon>
    </lineage>
</organism>
<proteinExistence type="predicted"/>
<dbReference type="Proteomes" id="UP001234297">
    <property type="component" value="Chromosome 2"/>
</dbReference>
<protein>
    <submittedName>
        <fullName evidence="1">Uncharacterized protein</fullName>
    </submittedName>
</protein>
<dbReference type="EMBL" id="CM056810">
    <property type="protein sequence ID" value="KAJ8643094.1"/>
    <property type="molecule type" value="Genomic_DNA"/>
</dbReference>